<protein>
    <submittedName>
        <fullName evidence="1">Uncharacterized protein</fullName>
    </submittedName>
</protein>
<reference evidence="1 2" key="1">
    <citation type="submission" date="2023-05" db="EMBL/GenBank/DDBJ databases">
        <authorList>
            <person name="Zhang X."/>
        </authorList>
    </citation>
    <scope>NUCLEOTIDE SEQUENCE [LARGE SCALE GENOMIC DNA]</scope>
    <source>
        <strain evidence="1 2">DM2B3-1</strain>
    </source>
</reference>
<proteinExistence type="predicted"/>
<evidence type="ECO:0000313" key="1">
    <source>
        <dbReference type="EMBL" id="MDJ1493414.1"/>
    </source>
</evidence>
<comment type="caution">
    <text evidence="1">The sequence shown here is derived from an EMBL/GenBank/DDBJ whole genome shotgun (WGS) entry which is preliminary data.</text>
</comment>
<dbReference type="EMBL" id="JASJOT010000005">
    <property type="protein sequence ID" value="MDJ1493414.1"/>
    <property type="molecule type" value="Genomic_DNA"/>
</dbReference>
<evidence type="ECO:0000313" key="2">
    <source>
        <dbReference type="Proteomes" id="UP001228581"/>
    </source>
</evidence>
<name>A0ABT7CI56_9BACT</name>
<dbReference type="Proteomes" id="UP001228581">
    <property type="component" value="Unassembled WGS sequence"/>
</dbReference>
<organism evidence="1 2">
    <name type="scientific">Xanthocytophaga flava</name>
    <dbReference type="NCBI Taxonomy" id="3048013"/>
    <lineage>
        <taxon>Bacteria</taxon>
        <taxon>Pseudomonadati</taxon>
        <taxon>Bacteroidota</taxon>
        <taxon>Cytophagia</taxon>
        <taxon>Cytophagales</taxon>
        <taxon>Rhodocytophagaceae</taxon>
        <taxon>Xanthocytophaga</taxon>
    </lineage>
</organism>
<sequence>MNTQESKPIWELTESEFTERLLPGVLAIKEELFEKGLPVSYIDTTCCESEFHFVNEYADGSKCLIHFNIYTRKESVVRVLNE</sequence>
<gene>
    <name evidence="1" type="ORF">QNI19_10770</name>
</gene>
<keyword evidence="2" id="KW-1185">Reference proteome</keyword>
<accession>A0ABT7CI56</accession>
<dbReference type="RefSeq" id="WP_313995610.1">
    <property type="nucleotide sequence ID" value="NZ_JASJOR010000006.1"/>
</dbReference>